<gene>
    <name evidence="3" type="ORF">ACFFRO_22310</name>
</gene>
<sequence>MTDLIATCERAAHRDGLAVGLAAALDGFDPDAAPGPVTAVPSERVAPGRELVPHRVAEATGISFVRCADTPPAGAEALTAVSVLVAAARLGATRRLLDHAVEHLSGRTSGGEPTIRKQLVLGTVADVLTGLEALRAQLRVGADSAASVADVHDQITALDWETAKLLGASGFMADGPGRTAHVSHLVANCWTVRDGGR</sequence>
<proteinExistence type="predicted"/>
<evidence type="ECO:0000259" key="2">
    <source>
        <dbReference type="Pfam" id="PF00441"/>
    </source>
</evidence>
<dbReference type="RefSeq" id="WP_247471673.1">
    <property type="nucleotide sequence ID" value="NZ_JBHMAR010000034.1"/>
</dbReference>
<keyword evidence="4" id="KW-1185">Reference proteome</keyword>
<dbReference type="SUPFAM" id="SSF47203">
    <property type="entry name" value="Acyl-CoA dehydrogenase C-terminal domain-like"/>
    <property type="match status" value="1"/>
</dbReference>
<dbReference type="InterPro" id="IPR009075">
    <property type="entry name" value="AcylCo_DH/oxidase_C"/>
</dbReference>
<name>A0ABV5VJ33_9ACTN</name>
<dbReference type="InterPro" id="IPR036250">
    <property type="entry name" value="AcylCo_DH-like_C"/>
</dbReference>
<dbReference type="Pfam" id="PF00441">
    <property type="entry name" value="Acyl-CoA_dh_1"/>
    <property type="match status" value="1"/>
</dbReference>
<evidence type="ECO:0000313" key="3">
    <source>
        <dbReference type="EMBL" id="MFB9737825.1"/>
    </source>
</evidence>
<organism evidence="3 4">
    <name type="scientific">Streptomyces thermocoprophilus</name>
    <dbReference type="NCBI Taxonomy" id="78356"/>
    <lineage>
        <taxon>Bacteria</taxon>
        <taxon>Bacillati</taxon>
        <taxon>Actinomycetota</taxon>
        <taxon>Actinomycetes</taxon>
        <taxon>Kitasatosporales</taxon>
        <taxon>Streptomycetaceae</taxon>
        <taxon>Streptomyces</taxon>
    </lineage>
</organism>
<evidence type="ECO:0000313" key="4">
    <source>
        <dbReference type="Proteomes" id="UP001589703"/>
    </source>
</evidence>
<dbReference type="Gene3D" id="1.20.140.10">
    <property type="entry name" value="Butyryl-CoA Dehydrogenase, subunit A, domain 3"/>
    <property type="match status" value="1"/>
</dbReference>
<comment type="caution">
    <text evidence="3">The sequence shown here is derived from an EMBL/GenBank/DDBJ whole genome shotgun (WGS) entry which is preliminary data.</text>
</comment>
<keyword evidence="1" id="KW-0285">Flavoprotein</keyword>
<accession>A0ABV5VJ33</accession>
<dbReference type="EMBL" id="JBHMAR010000034">
    <property type="protein sequence ID" value="MFB9737825.1"/>
    <property type="molecule type" value="Genomic_DNA"/>
</dbReference>
<protein>
    <submittedName>
        <fullName evidence="3">Acyl-CoA dehydrogenase family protein</fullName>
    </submittedName>
</protein>
<evidence type="ECO:0000256" key="1">
    <source>
        <dbReference type="ARBA" id="ARBA00022630"/>
    </source>
</evidence>
<feature type="domain" description="Acyl-CoA dehydrogenase/oxidase C-terminal" evidence="2">
    <location>
        <begin position="83"/>
        <end position="142"/>
    </location>
</feature>
<dbReference type="Proteomes" id="UP001589703">
    <property type="component" value="Unassembled WGS sequence"/>
</dbReference>
<reference evidence="3 4" key="1">
    <citation type="submission" date="2024-09" db="EMBL/GenBank/DDBJ databases">
        <authorList>
            <person name="Sun Q."/>
            <person name="Mori K."/>
        </authorList>
    </citation>
    <scope>NUCLEOTIDE SEQUENCE [LARGE SCALE GENOMIC DNA]</scope>
    <source>
        <strain evidence="3 4">JCM 10918</strain>
    </source>
</reference>